<dbReference type="InterPro" id="IPR032675">
    <property type="entry name" value="LRR_dom_sf"/>
</dbReference>
<evidence type="ECO:0000313" key="12">
    <source>
        <dbReference type="EMBL" id="GMF28048.1"/>
    </source>
</evidence>
<keyword evidence="9" id="KW-0966">Cell projection</keyword>
<dbReference type="GO" id="GO:0005929">
    <property type="term" value="C:cilium"/>
    <property type="evidence" value="ECO:0007669"/>
    <property type="project" value="TreeGrafter"/>
</dbReference>
<reference evidence="12" key="1">
    <citation type="submission" date="2023-04" db="EMBL/GenBank/DDBJ databases">
        <title>Phytophthora fragariaefolia NBRC 109709.</title>
        <authorList>
            <person name="Ichikawa N."/>
            <person name="Sato H."/>
            <person name="Tonouchi N."/>
        </authorList>
    </citation>
    <scope>NUCLEOTIDE SEQUENCE</scope>
    <source>
        <strain evidence="12">NBRC 109709</strain>
    </source>
</reference>
<dbReference type="AlphaFoldDB" id="A0A9W6U7V0"/>
<comment type="subcellular location">
    <subcellularLocation>
        <location evidence="1">Cytoplasm</location>
        <location evidence="1">Cytoskeleton</location>
        <location evidence="1">Flagellum axoneme</location>
    </subcellularLocation>
</comment>
<dbReference type="PANTHER" id="PTHR45973">
    <property type="entry name" value="PROTEIN PHOSPHATASE 1 REGULATORY SUBUNIT SDS22-RELATED"/>
    <property type="match status" value="1"/>
</dbReference>
<dbReference type="PANTHER" id="PTHR45973:SF12">
    <property type="entry name" value="DYNEIN REGULATORY COMPLEX SUBUNIT 3"/>
    <property type="match status" value="1"/>
</dbReference>
<comment type="caution">
    <text evidence="12">The sequence shown here is derived from an EMBL/GenBank/DDBJ whole genome shotgun (WGS) entry which is preliminary data.</text>
</comment>
<evidence type="ECO:0000256" key="6">
    <source>
        <dbReference type="ARBA" id="ARBA00023054"/>
    </source>
</evidence>
<keyword evidence="13" id="KW-1185">Reference proteome</keyword>
<evidence type="ECO:0000256" key="9">
    <source>
        <dbReference type="ARBA" id="ARBA00023273"/>
    </source>
</evidence>
<dbReference type="OrthoDB" id="266138at2759"/>
<evidence type="ECO:0000256" key="1">
    <source>
        <dbReference type="ARBA" id="ARBA00004611"/>
    </source>
</evidence>
<comment type="similarity">
    <text evidence="10">Belongs to the DRC3 family.</text>
</comment>
<dbReference type="InterPro" id="IPR025875">
    <property type="entry name" value="Leu-rich_rpt_4"/>
</dbReference>
<keyword evidence="8" id="KW-0206">Cytoskeleton</keyword>
<keyword evidence="6" id="KW-0175">Coiled coil</keyword>
<protein>
    <recommendedName>
        <fullName evidence="11">Dynein regulatory complex subunit 3</fullName>
    </recommendedName>
</protein>
<keyword evidence="7" id="KW-0969">Cilium</keyword>
<dbReference type="SUPFAM" id="SSF52075">
    <property type="entry name" value="Outer arm dynein light chain 1"/>
    <property type="match status" value="1"/>
</dbReference>
<evidence type="ECO:0000256" key="10">
    <source>
        <dbReference type="ARBA" id="ARBA00038378"/>
    </source>
</evidence>
<keyword evidence="2" id="KW-0963">Cytoplasm</keyword>
<dbReference type="InterPro" id="IPR001611">
    <property type="entry name" value="Leu-rich_rpt"/>
</dbReference>
<evidence type="ECO:0000256" key="7">
    <source>
        <dbReference type="ARBA" id="ARBA00023069"/>
    </source>
</evidence>
<accession>A0A9W6U7V0</accession>
<dbReference type="Pfam" id="PF12799">
    <property type="entry name" value="LRR_4"/>
    <property type="match status" value="1"/>
</dbReference>
<evidence type="ECO:0000256" key="11">
    <source>
        <dbReference type="ARBA" id="ARBA00040950"/>
    </source>
</evidence>
<evidence type="ECO:0000256" key="3">
    <source>
        <dbReference type="ARBA" id="ARBA00022614"/>
    </source>
</evidence>
<gene>
    <name evidence="12" type="ORF">Pfra01_000572000</name>
</gene>
<name>A0A9W6U7V0_9STRA</name>
<evidence type="ECO:0000256" key="5">
    <source>
        <dbReference type="ARBA" id="ARBA00022846"/>
    </source>
</evidence>
<keyword evidence="3" id="KW-0433">Leucine-rich repeat</keyword>
<organism evidence="12 13">
    <name type="scientific">Phytophthora fragariaefolia</name>
    <dbReference type="NCBI Taxonomy" id="1490495"/>
    <lineage>
        <taxon>Eukaryota</taxon>
        <taxon>Sar</taxon>
        <taxon>Stramenopiles</taxon>
        <taxon>Oomycota</taxon>
        <taxon>Peronosporomycetes</taxon>
        <taxon>Peronosporales</taxon>
        <taxon>Peronosporaceae</taxon>
        <taxon>Phytophthora</taxon>
    </lineage>
</organism>
<dbReference type="EMBL" id="BSXT01000459">
    <property type="protein sequence ID" value="GMF28048.1"/>
    <property type="molecule type" value="Genomic_DNA"/>
</dbReference>
<evidence type="ECO:0000313" key="13">
    <source>
        <dbReference type="Proteomes" id="UP001165121"/>
    </source>
</evidence>
<dbReference type="InterPro" id="IPR050576">
    <property type="entry name" value="Cilia_flagella_integrity"/>
</dbReference>
<dbReference type="Proteomes" id="UP001165121">
    <property type="component" value="Unassembled WGS sequence"/>
</dbReference>
<proteinExistence type="inferred from homology"/>
<evidence type="ECO:0000256" key="2">
    <source>
        <dbReference type="ARBA" id="ARBA00022490"/>
    </source>
</evidence>
<dbReference type="Gene3D" id="3.80.10.10">
    <property type="entry name" value="Ribonuclease Inhibitor"/>
    <property type="match status" value="1"/>
</dbReference>
<keyword evidence="4" id="KW-0677">Repeat</keyword>
<dbReference type="SMART" id="SM00365">
    <property type="entry name" value="LRR_SD22"/>
    <property type="match status" value="3"/>
</dbReference>
<evidence type="ECO:0000256" key="8">
    <source>
        <dbReference type="ARBA" id="ARBA00023212"/>
    </source>
</evidence>
<keyword evidence="5" id="KW-0282">Flagellum</keyword>
<sequence>MHRLGVRHAEVAVISDELIKKVACTDLDPANNNAINEADQSVDFVKLQTLSLSFQNIFKMENLETLRHLVKLQLDNNVLQEIDGIGHLVQLEWLDLSFNNISAIKGLENLVKLTDLSLYNNCIAKLENLDTLKELQVGRSDRVPVQSAAG</sequence>
<dbReference type="PROSITE" id="PS51450">
    <property type="entry name" value="LRR"/>
    <property type="match status" value="4"/>
</dbReference>
<evidence type="ECO:0000256" key="4">
    <source>
        <dbReference type="ARBA" id="ARBA00022737"/>
    </source>
</evidence>